<dbReference type="AlphaFoldDB" id="A0AA88HWP0"/>
<evidence type="ECO:0000313" key="2">
    <source>
        <dbReference type="Proteomes" id="UP001187531"/>
    </source>
</evidence>
<gene>
    <name evidence="1" type="ORF">QYM36_010224</name>
</gene>
<keyword evidence="2" id="KW-1185">Reference proteome</keyword>
<accession>A0AA88HWP0</accession>
<reference evidence="1" key="1">
    <citation type="submission" date="2023-07" db="EMBL/GenBank/DDBJ databases">
        <title>Chromosome-level genome assembly of Artemia franciscana.</title>
        <authorList>
            <person name="Jo E."/>
        </authorList>
    </citation>
    <scope>NUCLEOTIDE SEQUENCE</scope>
    <source>
        <tissue evidence="1">Whole body</tissue>
    </source>
</reference>
<name>A0AA88HWP0_ARTSF</name>
<dbReference type="EMBL" id="JAVRJZ010000012">
    <property type="protein sequence ID" value="KAK2715566.1"/>
    <property type="molecule type" value="Genomic_DNA"/>
</dbReference>
<evidence type="ECO:0000313" key="1">
    <source>
        <dbReference type="EMBL" id="KAK2715566.1"/>
    </source>
</evidence>
<organism evidence="1 2">
    <name type="scientific">Artemia franciscana</name>
    <name type="common">Brine shrimp</name>
    <name type="synonym">Artemia sanfranciscana</name>
    <dbReference type="NCBI Taxonomy" id="6661"/>
    <lineage>
        <taxon>Eukaryota</taxon>
        <taxon>Metazoa</taxon>
        <taxon>Ecdysozoa</taxon>
        <taxon>Arthropoda</taxon>
        <taxon>Crustacea</taxon>
        <taxon>Branchiopoda</taxon>
        <taxon>Anostraca</taxon>
        <taxon>Artemiidae</taxon>
        <taxon>Artemia</taxon>
    </lineage>
</organism>
<dbReference type="SUPFAM" id="SSF48097">
    <property type="entry name" value="Regulator of G-protein signaling, RGS"/>
    <property type="match status" value="1"/>
</dbReference>
<protein>
    <submittedName>
        <fullName evidence="1">Uncharacterized protein</fullName>
    </submittedName>
</protein>
<dbReference type="InterPro" id="IPR036305">
    <property type="entry name" value="RGS_sf"/>
</dbReference>
<sequence>MANQNGTELETHEWPTLVRSVSISILKGIVELKSLDYVLVHSETAYLFTYFLSRISKVHYLHYYQESLKLWDSENFSGSLKALYENYLDRKLPSSRKVEIRAVTPSQKTGIKNFITTGDQTLIGAVKDTVLKLQEGVRSHLEDVSITAWKGYAAFS</sequence>
<proteinExistence type="predicted"/>
<dbReference type="Proteomes" id="UP001187531">
    <property type="component" value="Unassembled WGS sequence"/>
</dbReference>
<comment type="caution">
    <text evidence="1">The sequence shown here is derived from an EMBL/GenBank/DDBJ whole genome shotgun (WGS) entry which is preliminary data.</text>
</comment>